<evidence type="ECO:0000313" key="1">
    <source>
        <dbReference type="EMBL" id="GAF05835.1"/>
    </source>
</evidence>
<dbReference type="AlphaFoldDB" id="W7Y4K5"/>
<dbReference type="STRING" id="869213.GCA_000517085_01039"/>
<organism evidence="1 2">
    <name type="scientific">Saccharicrinis fermentans DSM 9555 = JCM 21142</name>
    <dbReference type="NCBI Taxonomy" id="869213"/>
    <lineage>
        <taxon>Bacteria</taxon>
        <taxon>Pseudomonadati</taxon>
        <taxon>Bacteroidota</taxon>
        <taxon>Bacteroidia</taxon>
        <taxon>Marinilabiliales</taxon>
        <taxon>Marinilabiliaceae</taxon>
        <taxon>Saccharicrinis</taxon>
    </lineage>
</organism>
<dbReference type="OrthoDB" id="645138at2"/>
<reference evidence="1 2" key="1">
    <citation type="journal article" date="2014" name="Genome Announc.">
        <title>Draft Genome Sequence of Cytophaga fermentans JCM 21142T, a Facultative Anaerobe Isolated from Marine Mud.</title>
        <authorList>
            <person name="Starns D."/>
            <person name="Oshima K."/>
            <person name="Suda W."/>
            <person name="Iino T."/>
            <person name="Yuki M."/>
            <person name="Inoue J."/>
            <person name="Kitamura K."/>
            <person name="Iida T."/>
            <person name="Darby A."/>
            <person name="Hattori M."/>
            <person name="Ohkuma M."/>
        </authorList>
    </citation>
    <scope>NUCLEOTIDE SEQUENCE [LARGE SCALE GENOMIC DNA]</scope>
    <source>
        <strain evidence="1 2">JCM 21142</strain>
    </source>
</reference>
<evidence type="ECO:0000313" key="2">
    <source>
        <dbReference type="Proteomes" id="UP000019402"/>
    </source>
</evidence>
<sequence length="252" mass="27114">MARQKSILKLEGSIGDVSFYKSGGEYLARTKGGVDGDRIKTDPAFARTRENGAEFGVAGKASKLLRTAFKAPIAAIADNRVASRLTTQMLKVVQSDTVHSRGERTVQDGDLGLIRGFEFNVNTGLEDVVKAAYSVTFDRVSGEASVAIDFSNPRLELNQVDGADQAQILIGLAAVDFENSEYEVDVVEAEAIAIDSTEAVVVEQTAAISANSTRPVFVIVGIMYYQSVNEELYLINSQDSRALALVAVDQPE</sequence>
<dbReference type="Proteomes" id="UP000019402">
    <property type="component" value="Unassembled WGS sequence"/>
</dbReference>
<dbReference type="EMBL" id="BAMD01000135">
    <property type="protein sequence ID" value="GAF05835.1"/>
    <property type="molecule type" value="Genomic_DNA"/>
</dbReference>
<proteinExistence type="predicted"/>
<comment type="caution">
    <text evidence="1">The sequence shown here is derived from an EMBL/GenBank/DDBJ whole genome shotgun (WGS) entry which is preliminary data.</text>
</comment>
<gene>
    <name evidence="1" type="ORF">JCM21142_114589</name>
</gene>
<keyword evidence="2" id="KW-1185">Reference proteome</keyword>
<accession>W7Y4K5</accession>
<dbReference type="RefSeq" id="WP_027470957.1">
    <property type="nucleotide sequence ID" value="NZ_BAMD01000135.1"/>
</dbReference>
<dbReference type="eggNOG" id="ENOG502Z8F9">
    <property type="taxonomic scope" value="Bacteria"/>
</dbReference>
<protein>
    <submittedName>
        <fullName evidence="1">Uncharacterized protein</fullName>
    </submittedName>
</protein>
<name>W7Y4K5_9BACT</name>